<dbReference type="Pfam" id="PF05598">
    <property type="entry name" value="DUF772"/>
    <property type="match status" value="1"/>
</dbReference>
<protein>
    <submittedName>
        <fullName evidence="2">Transposase</fullName>
    </submittedName>
</protein>
<evidence type="ECO:0000313" key="2">
    <source>
        <dbReference type="EMBL" id="WJW70241.1"/>
    </source>
</evidence>
<dbReference type="InterPro" id="IPR008490">
    <property type="entry name" value="Transposase_InsH_N"/>
</dbReference>
<accession>A0ABY9BC21</accession>
<keyword evidence="2" id="KW-0614">Plasmid</keyword>
<sequence>MSLQPQKIETIPAETIRVAKAAFPKGNFCLKLRDEMGSLYQDEQFLKLFSNEGQLALAPWRLALITVLQFVEGLSDRQEAEMGRSRIDWKYLFAYKKVLVF</sequence>
<reference evidence="2" key="1">
    <citation type="journal article" date="2024" name="Nature">
        <title>Anoxygenic phototroph of the Chloroflexota uses a type I reaction centre.</title>
        <authorList>
            <person name="Tsuji J.M."/>
            <person name="Shaw N.A."/>
            <person name="Nagashima S."/>
            <person name="Venkiteswaran J.J."/>
            <person name="Schiff S.L."/>
            <person name="Watanabe T."/>
            <person name="Fukui M."/>
            <person name="Hanada S."/>
            <person name="Tank M."/>
            <person name="Neufeld J.D."/>
        </authorList>
    </citation>
    <scope>NUCLEOTIDE SEQUENCE</scope>
    <source>
        <strain evidence="2">L227-S17</strain>
    </source>
</reference>
<proteinExistence type="predicted"/>
<name>A0ABY9BC21_9CHLR</name>
<dbReference type="EMBL" id="CP128401">
    <property type="protein sequence ID" value="WJW70241.1"/>
    <property type="molecule type" value="Genomic_DNA"/>
</dbReference>
<gene>
    <name evidence="2" type="ORF">OZ401_004762</name>
</gene>
<keyword evidence="3" id="KW-1185">Reference proteome</keyword>
<evidence type="ECO:0000313" key="3">
    <source>
        <dbReference type="Proteomes" id="UP001431572"/>
    </source>
</evidence>
<evidence type="ECO:0000259" key="1">
    <source>
        <dbReference type="Pfam" id="PF05598"/>
    </source>
</evidence>
<feature type="domain" description="Transposase InsH N-terminal" evidence="1">
    <location>
        <begin position="20"/>
        <end position="94"/>
    </location>
</feature>
<organism evidence="2 3">
    <name type="scientific">Candidatus Chlorohelix allophototropha</name>
    <dbReference type="NCBI Taxonomy" id="3003348"/>
    <lineage>
        <taxon>Bacteria</taxon>
        <taxon>Bacillati</taxon>
        <taxon>Chloroflexota</taxon>
        <taxon>Chloroflexia</taxon>
        <taxon>Candidatus Chloroheliales</taxon>
        <taxon>Candidatus Chloroheliaceae</taxon>
        <taxon>Candidatus Chlorohelix</taxon>
    </lineage>
</organism>
<geneLocation type="plasmid" evidence="2 3">
    <name>unnamed1</name>
</geneLocation>
<dbReference type="Proteomes" id="UP001431572">
    <property type="component" value="Plasmid unnamed1"/>
</dbReference>